<dbReference type="STRING" id="747525.W4KER9"/>
<feature type="region of interest" description="Disordered" evidence="6">
    <location>
        <begin position="631"/>
        <end position="738"/>
    </location>
</feature>
<keyword evidence="3" id="KW-0132">Cell division</keyword>
<dbReference type="Pfam" id="PF12348">
    <property type="entry name" value="CLASP_N"/>
    <property type="match status" value="1"/>
</dbReference>
<evidence type="ECO:0000259" key="7">
    <source>
        <dbReference type="SMART" id="SM01349"/>
    </source>
</evidence>
<dbReference type="InterPro" id="IPR016024">
    <property type="entry name" value="ARM-type_fold"/>
</dbReference>
<keyword evidence="4" id="KW-0493">Microtubule</keyword>
<dbReference type="GO" id="GO:0008017">
    <property type="term" value="F:microtubule binding"/>
    <property type="evidence" value="ECO:0007669"/>
    <property type="project" value="TreeGrafter"/>
</dbReference>
<keyword evidence="9" id="KW-1185">Reference proteome</keyword>
<dbReference type="Proteomes" id="UP000030671">
    <property type="component" value="Unassembled WGS sequence"/>
</dbReference>
<accession>W4KER9</accession>
<gene>
    <name evidence="8" type="ORF">HETIRDRAFT_458142</name>
</gene>
<dbReference type="InterPro" id="IPR011989">
    <property type="entry name" value="ARM-like"/>
</dbReference>
<organism evidence="8 9">
    <name type="scientific">Heterobasidion irregulare (strain TC 32-1)</name>
    <dbReference type="NCBI Taxonomy" id="747525"/>
    <lineage>
        <taxon>Eukaryota</taxon>
        <taxon>Fungi</taxon>
        <taxon>Dikarya</taxon>
        <taxon>Basidiomycota</taxon>
        <taxon>Agaricomycotina</taxon>
        <taxon>Agaricomycetes</taxon>
        <taxon>Russulales</taxon>
        <taxon>Bondarzewiaceae</taxon>
        <taxon>Heterobasidion</taxon>
        <taxon>Heterobasidion annosum species complex</taxon>
    </lineage>
</organism>
<evidence type="ECO:0000256" key="6">
    <source>
        <dbReference type="SAM" id="MobiDB-lite"/>
    </source>
</evidence>
<dbReference type="GO" id="GO:1990023">
    <property type="term" value="C:mitotic spindle midzone"/>
    <property type="evidence" value="ECO:0007669"/>
    <property type="project" value="TreeGrafter"/>
</dbReference>
<dbReference type="GO" id="GO:0005815">
    <property type="term" value="C:microtubule organizing center"/>
    <property type="evidence" value="ECO:0007669"/>
    <property type="project" value="TreeGrafter"/>
</dbReference>
<evidence type="ECO:0000256" key="2">
    <source>
        <dbReference type="ARBA" id="ARBA00009549"/>
    </source>
</evidence>
<dbReference type="GO" id="GO:0005876">
    <property type="term" value="C:spindle microtubule"/>
    <property type="evidence" value="ECO:0007669"/>
    <property type="project" value="TreeGrafter"/>
</dbReference>
<dbReference type="SMART" id="SM01349">
    <property type="entry name" value="TOG"/>
    <property type="match status" value="2"/>
</dbReference>
<evidence type="ECO:0000256" key="5">
    <source>
        <dbReference type="ARBA" id="ARBA00022776"/>
    </source>
</evidence>
<dbReference type="KEGG" id="hir:HETIRDRAFT_458142"/>
<evidence type="ECO:0000313" key="9">
    <source>
        <dbReference type="Proteomes" id="UP000030671"/>
    </source>
</evidence>
<evidence type="ECO:0000256" key="4">
    <source>
        <dbReference type="ARBA" id="ARBA00022701"/>
    </source>
</evidence>
<feature type="domain" description="TOG" evidence="7">
    <location>
        <begin position="361"/>
        <end position="609"/>
    </location>
</feature>
<dbReference type="eggNOG" id="ENOG502QT5T">
    <property type="taxonomic scope" value="Eukaryota"/>
</dbReference>
<feature type="domain" description="TOG" evidence="7">
    <location>
        <begin position="2"/>
        <end position="275"/>
    </location>
</feature>
<feature type="region of interest" description="Disordered" evidence="6">
    <location>
        <begin position="272"/>
        <end position="353"/>
    </location>
</feature>
<proteinExistence type="inferred from homology"/>
<dbReference type="InterPro" id="IPR024395">
    <property type="entry name" value="CLASP_N_dom"/>
</dbReference>
<dbReference type="PANTHER" id="PTHR21567:SF9">
    <property type="entry name" value="CLIP-ASSOCIATING PROTEIN"/>
    <property type="match status" value="1"/>
</dbReference>
<feature type="compositionally biased region" description="Polar residues" evidence="6">
    <location>
        <begin position="320"/>
        <end position="331"/>
    </location>
</feature>
<evidence type="ECO:0000256" key="3">
    <source>
        <dbReference type="ARBA" id="ARBA00022618"/>
    </source>
</evidence>
<dbReference type="EMBL" id="KI925456">
    <property type="protein sequence ID" value="ETW84332.1"/>
    <property type="molecule type" value="Genomic_DNA"/>
</dbReference>
<dbReference type="GO" id="GO:0090307">
    <property type="term" value="P:mitotic spindle assembly"/>
    <property type="evidence" value="ECO:0007669"/>
    <property type="project" value="TreeGrafter"/>
</dbReference>
<protein>
    <recommendedName>
        <fullName evidence="7">TOG domain-containing protein</fullName>
    </recommendedName>
</protein>
<name>W4KER9_HETIT</name>
<feature type="compositionally biased region" description="Low complexity" evidence="6">
    <location>
        <begin position="277"/>
        <end position="290"/>
    </location>
</feature>
<keyword evidence="5" id="KW-0498">Mitosis</keyword>
<comment type="similarity">
    <text evidence="2">Belongs to the CLASP family.</text>
</comment>
<keyword evidence="5" id="KW-0131">Cell cycle</keyword>
<comment type="subcellular location">
    <subcellularLocation>
        <location evidence="1">Cytoplasm</location>
        <location evidence="1">Cytoskeleton</location>
        <location evidence="1">Spindle</location>
    </subcellularLocation>
</comment>
<evidence type="ECO:0000256" key="1">
    <source>
        <dbReference type="ARBA" id="ARBA00004186"/>
    </source>
</evidence>
<evidence type="ECO:0000313" key="8">
    <source>
        <dbReference type="EMBL" id="ETW84332.1"/>
    </source>
</evidence>
<dbReference type="GO" id="GO:0005881">
    <property type="term" value="C:cytoplasmic microtubule"/>
    <property type="evidence" value="ECO:0007669"/>
    <property type="project" value="TreeGrafter"/>
</dbReference>
<dbReference type="HOGENOM" id="CLU_003840_0_0_1"/>
<dbReference type="RefSeq" id="XP_009544015.1">
    <property type="nucleotide sequence ID" value="XM_009545720.1"/>
</dbReference>
<dbReference type="InterPro" id="IPR034085">
    <property type="entry name" value="TOG"/>
</dbReference>
<feature type="compositionally biased region" description="Low complexity" evidence="6">
    <location>
        <begin position="840"/>
        <end position="854"/>
    </location>
</feature>
<dbReference type="OrthoDB" id="46159at2759"/>
<feature type="region of interest" description="Disordered" evidence="6">
    <location>
        <begin position="822"/>
        <end position="871"/>
    </location>
</feature>
<dbReference type="SUPFAM" id="SSF48371">
    <property type="entry name" value="ARM repeat"/>
    <property type="match status" value="2"/>
</dbReference>
<dbReference type="Gene3D" id="1.25.10.10">
    <property type="entry name" value="Leucine-rich Repeat Variant"/>
    <property type="match status" value="3"/>
</dbReference>
<dbReference type="GO" id="GO:0051301">
    <property type="term" value="P:cell division"/>
    <property type="evidence" value="ECO:0007669"/>
    <property type="project" value="UniProtKB-KW"/>
</dbReference>
<sequence>MDDSNIAKLIQQAKANDVDVKVDAVSKMQAEFEAGIEITEPDVLIQTLKVCLRTSNNHLSSATLSALPAFLPLVLSYVTSAPAVRPSTSVSTSSTSSNVDAPTLRQVLSAFLPTGGIIDRLGEARERPREKARESLVLIGGFAFRLGGGTSSMARSRSGKETETPLQMFERFLKDGGLGSKVWRVREQAILTLVHIRRTHHLFPIRPYLSLLVEALEDSDANVRDTARASIVELFTGPGVTDAARADLKKEMTKKGVRKGIVDGVLAKVIGGASTPGSEGSENGDSGSGASKKDYVPPSLMLKGRRPTTGSEGAPGPSGMSRTVSQGSVNQLARPASRAAVPSPPPGSDTATDVQPVYVASSRDLENELNGMFGAFEGKETEHNWAARDRAIARIRGMLKGDVHLRYTETFLAHLKQIVDASFKTLASLRTIVATSTCSFYSELGLALGPALDPMCEQILLNLLRMAGFTKKIAAQASQASVSTIIQTTSGQPRTFIAAFSNTLQDKMTQARAYAVEHLKLYIETHAERTKHTIESTGAIETLDKSVRKALLDANVGVRQNARALFWAFEGVWKERGRTILEAQDALSRKQLEKACPDPQALSNVPPSAAAPKKSSVAAAIAASRAKAKAIANAPPSLRHQATSTARTISPPKRSISPSMSSGGGFEGQAASPLLPPLQTAPRSRILSNPGPRSIPGGRAVSHSRTPSGGSVPSSSTAARRRPSSPLVPSVPSPPRGSVLRQAMYTALPASPPYTTVTPPSPAPSRNLTAAHQAMQSRTSLMSRPSAAMPSFDGSEEPSLLMAVAIPLPDDSDSDMDMDIDEPNLMSFSSPYEKYPPRAPSTNSPTNSFSPRSSGFRPELSTSSPPTGAHQPIIEDAMRARAEQAESAAERLLELVEPEDETLQQPAMHSSLLLSSNAATPKVKAQSVVPPRPLTSTVRPPVTPVAKRSAIWKQAAAFQDSPAYNGAASLMTDVLKPVQPNNDSAWWRKRMALINQRQRVRARDPAKQVNELQSYILALDQGTADPTVLQNIALFCISHPAADLASPISSSLSMSPSPSLFLSTLNPVTSSNPSLWTDNKNFDRLFAALKQFLDPDRTEQQLEYGLIVLWEILEHQPLHIEGREADVFAILLRVRYSNKQQIMESANTIRDAITGRLDPVYGLTTLHASLLVFQLEDPPASSSAETKASTYAYGLIALGKFILRLPAEILEEELPRLKSLLISALNDTRSLVVRESAAAAIIAAQLVLRDETHLFALLDGLADEKKNLLTYLFDKHGARGAPGAAPSSIDRLEREMRRLDGRTSTPPRSVATGA</sequence>
<dbReference type="PANTHER" id="PTHR21567">
    <property type="entry name" value="CLASP"/>
    <property type="match status" value="1"/>
</dbReference>
<dbReference type="InParanoid" id="W4KER9"/>
<feature type="compositionally biased region" description="Low complexity" evidence="6">
    <location>
        <begin position="704"/>
        <end position="728"/>
    </location>
</feature>
<reference evidence="8 9" key="1">
    <citation type="journal article" date="2012" name="New Phytol.">
        <title>Insight into trade-off between wood decay and parasitism from the genome of a fungal forest pathogen.</title>
        <authorList>
            <person name="Olson A."/>
            <person name="Aerts A."/>
            <person name="Asiegbu F."/>
            <person name="Belbahri L."/>
            <person name="Bouzid O."/>
            <person name="Broberg A."/>
            <person name="Canback B."/>
            <person name="Coutinho P.M."/>
            <person name="Cullen D."/>
            <person name="Dalman K."/>
            <person name="Deflorio G."/>
            <person name="van Diepen L.T."/>
            <person name="Dunand C."/>
            <person name="Duplessis S."/>
            <person name="Durling M."/>
            <person name="Gonthier P."/>
            <person name="Grimwood J."/>
            <person name="Fossdal C.G."/>
            <person name="Hansson D."/>
            <person name="Henrissat B."/>
            <person name="Hietala A."/>
            <person name="Himmelstrand K."/>
            <person name="Hoffmeister D."/>
            <person name="Hogberg N."/>
            <person name="James T.Y."/>
            <person name="Karlsson M."/>
            <person name="Kohler A."/>
            <person name="Kues U."/>
            <person name="Lee Y.H."/>
            <person name="Lin Y.C."/>
            <person name="Lind M."/>
            <person name="Lindquist E."/>
            <person name="Lombard V."/>
            <person name="Lucas S."/>
            <person name="Lunden K."/>
            <person name="Morin E."/>
            <person name="Murat C."/>
            <person name="Park J."/>
            <person name="Raffaello T."/>
            <person name="Rouze P."/>
            <person name="Salamov A."/>
            <person name="Schmutz J."/>
            <person name="Solheim H."/>
            <person name="Stahlberg J."/>
            <person name="Velez H."/>
            <person name="de Vries R.P."/>
            <person name="Wiebenga A."/>
            <person name="Woodward S."/>
            <person name="Yakovlev I."/>
            <person name="Garbelotto M."/>
            <person name="Martin F."/>
            <person name="Grigoriev I.V."/>
            <person name="Stenlid J."/>
        </authorList>
    </citation>
    <scope>NUCLEOTIDE SEQUENCE [LARGE SCALE GENOMIC DNA]</scope>
    <source>
        <strain evidence="8 9">TC 32-1</strain>
    </source>
</reference>
<dbReference type="GeneID" id="20676888"/>